<proteinExistence type="predicted"/>
<feature type="domain" description="Gingipain" evidence="2">
    <location>
        <begin position="86"/>
        <end position="265"/>
    </location>
</feature>
<dbReference type="Pfam" id="PF01364">
    <property type="entry name" value="Peptidase_C25"/>
    <property type="match status" value="1"/>
</dbReference>
<gene>
    <name evidence="3" type="ORF">S01H1_42719</name>
</gene>
<organism evidence="3">
    <name type="scientific">marine sediment metagenome</name>
    <dbReference type="NCBI Taxonomy" id="412755"/>
    <lineage>
        <taxon>unclassified sequences</taxon>
        <taxon>metagenomes</taxon>
        <taxon>ecological metagenomes</taxon>
    </lineage>
</organism>
<evidence type="ECO:0000313" key="3">
    <source>
        <dbReference type="EMBL" id="GAG08998.1"/>
    </source>
</evidence>
<accession>X0V976</accession>
<name>X0V976_9ZZZZ</name>
<feature type="non-terminal residue" evidence="3">
    <location>
        <position position="1"/>
    </location>
</feature>
<dbReference type="InterPro" id="IPR029031">
    <property type="entry name" value="Gingipain_N_sf"/>
</dbReference>
<dbReference type="EMBL" id="BARS01027180">
    <property type="protein sequence ID" value="GAG08998.1"/>
    <property type="molecule type" value="Genomic_DNA"/>
</dbReference>
<dbReference type="AlphaFoldDB" id="X0V976"/>
<evidence type="ECO:0000259" key="2">
    <source>
        <dbReference type="Pfam" id="PF01364"/>
    </source>
</evidence>
<keyword evidence="1" id="KW-0732">Signal</keyword>
<dbReference type="SUPFAM" id="SSF52129">
    <property type="entry name" value="Caspase-like"/>
    <property type="match status" value="1"/>
</dbReference>
<dbReference type="InterPro" id="IPR029030">
    <property type="entry name" value="Caspase-like_dom_sf"/>
</dbReference>
<dbReference type="GO" id="GO:0006508">
    <property type="term" value="P:proteolysis"/>
    <property type="evidence" value="ECO:0007669"/>
    <property type="project" value="InterPro"/>
</dbReference>
<dbReference type="InterPro" id="IPR001769">
    <property type="entry name" value="Gingipain"/>
</dbReference>
<sequence>DRQMLNHPFIDETTYCSNQLYPKQPVSYHTGSGIQQNEHVLFLTVKIAPQYNPVEDIIHIPIDIFIKVTYKQSSELVFTNNEYDLIIITSEDFSNAVQPLVEHKNNIGIQTLVKTTEEIYNEYSGRDQAEQIKYFIKDAIEKYGSHYILLAGDMQIVPMRKCANTVITGVINWYEILSDLYYADIYDADGDFSSWDTNNNEKYCECYYDYSSAFIDSEIIDNVDLYPDVGVGRLPCSTIEDFNTIVDKIIHYETSTNGNEWFNNV</sequence>
<dbReference type="GO" id="GO:0008234">
    <property type="term" value="F:cysteine-type peptidase activity"/>
    <property type="evidence" value="ECO:0007669"/>
    <property type="project" value="InterPro"/>
</dbReference>
<protein>
    <recommendedName>
        <fullName evidence="2">Gingipain domain-containing protein</fullName>
    </recommendedName>
</protein>
<feature type="non-terminal residue" evidence="3">
    <location>
        <position position="265"/>
    </location>
</feature>
<evidence type="ECO:0000256" key="1">
    <source>
        <dbReference type="ARBA" id="ARBA00022729"/>
    </source>
</evidence>
<reference evidence="3" key="1">
    <citation type="journal article" date="2014" name="Front. Microbiol.">
        <title>High frequency of phylogenetically diverse reductive dehalogenase-homologous genes in deep subseafloor sedimentary metagenomes.</title>
        <authorList>
            <person name="Kawai M."/>
            <person name="Futagami T."/>
            <person name="Toyoda A."/>
            <person name="Takaki Y."/>
            <person name="Nishi S."/>
            <person name="Hori S."/>
            <person name="Arai W."/>
            <person name="Tsubouchi T."/>
            <person name="Morono Y."/>
            <person name="Uchiyama I."/>
            <person name="Ito T."/>
            <person name="Fujiyama A."/>
            <person name="Inagaki F."/>
            <person name="Takami H."/>
        </authorList>
    </citation>
    <scope>NUCLEOTIDE SEQUENCE</scope>
    <source>
        <strain evidence="3">Expedition CK06-06</strain>
    </source>
</reference>
<dbReference type="Gene3D" id="3.40.50.10390">
    <property type="entry name" value="Gingipain r, domain 1"/>
    <property type="match status" value="1"/>
</dbReference>
<comment type="caution">
    <text evidence="3">The sequence shown here is derived from an EMBL/GenBank/DDBJ whole genome shotgun (WGS) entry which is preliminary data.</text>
</comment>